<organism evidence="2 5">
    <name type="scientific">Moraxella bovis</name>
    <dbReference type="NCBI Taxonomy" id="476"/>
    <lineage>
        <taxon>Bacteria</taxon>
        <taxon>Pseudomonadati</taxon>
        <taxon>Pseudomonadota</taxon>
        <taxon>Gammaproteobacteria</taxon>
        <taxon>Moraxellales</taxon>
        <taxon>Moraxellaceae</taxon>
        <taxon>Moraxella</taxon>
    </lineage>
</organism>
<dbReference type="EMBL" id="CP087830">
    <property type="protein sequence ID" value="UZA04166.1"/>
    <property type="molecule type" value="Genomic_DNA"/>
</dbReference>
<evidence type="ECO:0000313" key="4">
    <source>
        <dbReference type="EMBL" id="UZA52620.1"/>
    </source>
</evidence>
<keyword evidence="1" id="KW-0812">Transmembrane</keyword>
<keyword evidence="1" id="KW-0472">Membrane</keyword>
<dbReference type="AlphaFoldDB" id="A0A1T0A5C5"/>
<dbReference type="EMBL" id="CP087781">
    <property type="protein sequence ID" value="UZA52620.1"/>
    <property type="molecule type" value="Genomic_DNA"/>
</dbReference>
<evidence type="ECO:0000313" key="6">
    <source>
        <dbReference type="Proteomes" id="UP001163283"/>
    </source>
</evidence>
<proteinExistence type="predicted"/>
<dbReference type="Proteomes" id="UP000254133">
    <property type="component" value="Unassembled WGS sequence"/>
</dbReference>
<feature type="transmembrane region" description="Helical" evidence="1">
    <location>
        <begin position="43"/>
        <end position="61"/>
    </location>
</feature>
<reference evidence="2 5" key="1">
    <citation type="submission" date="2018-06" db="EMBL/GenBank/DDBJ databases">
        <authorList>
            <consortium name="Pathogen Informatics"/>
            <person name="Doyle S."/>
        </authorList>
    </citation>
    <scope>NUCLEOTIDE SEQUENCE [LARGE SCALE GENOMIC DNA]</scope>
    <source>
        <strain evidence="2 5">NCTC9426</strain>
    </source>
</reference>
<reference evidence="3 6" key="2">
    <citation type="journal article" date="2022" name="BMC Microbiol.">
        <title>Whole genome sequencing of Moraxella bovis strains from North America reveals two genotypes with different genetic determinants.</title>
        <authorList>
            <person name="Wynn E.L."/>
            <person name="Hille M.M."/>
            <person name="Loy J.D."/>
            <person name="Schuller G."/>
            <person name="Kuhn K.L."/>
            <person name="Dickey A.M."/>
            <person name="Bono J.L."/>
            <person name="Clawson M.L."/>
        </authorList>
    </citation>
    <scope>NUCLEOTIDE SEQUENCE</scope>
    <source>
        <strain evidence="3">SAM102599</strain>
        <strain evidence="4 6">SAM57978</strain>
    </source>
</reference>
<gene>
    <name evidence="3" type="ORF">LP092_05350</name>
    <name evidence="4" type="ORF">LP129_05665</name>
    <name evidence="2" type="ORF">NCTC9426_01980</name>
</gene>
<dbReference type="Proteomes" id="UP001163283">
    <property type="component" value="Chromosome"/>
</dbReference>
<dbReference type="GeneID" id="77188988"/>
<dbReference type="EMBL" id="UGPZ01000003">
    <property type="protein sequence ID" value="STY93258.1"/>
    <property type="molecule type" value="Genomic_DNA"/>
</dbReference>
<name>A0A1T0A5C5_MORBO</name>
<protein>
    <submittedName>
        <fullName evidence="2">Uncharacterized protein</fullName>
    </submittedName>
</protein>
<keyword evidence="1" id="KW-1133">Transmembrane helix</keyword>
<accession>A0A1T0A5C5</accession>
<dbReference type="KEGG" id="mboi:DQF64_05420"/>
<dbReference type="RefSeq" id="WP_078273739.1">
    <property type="nucleotide sequence ID" value="NZ_CP030241.1"/>
</dbReference>
<evidence type="ECO:0000313" key="3">
    <source>
        <dbReference type="EMBL" id="UZA04166.1"/>
    </source>
</evidence>
<evidence type="ECO:0000256" key="1">
    <source>
        <dbReference type="SAM" id="Phobius"/>
    </source>
</evidence>
<evidence type="ECO:0000313" key="5">
    <source>
        <dbReference type="Proteomes" id="UP000254133"/>
    </source>
</evidence>
<keyword evidence="7" id="KW-1185">Reference proteome</keyword>
<dbReference type="Proteomes" id="UP001163632">
    <property type="component" value="Chromosome"/>
</dbReference>
<sequence length="88" mass="10075">MDGKTADIAKDGFSVMYEFYPKHPRNYPICHEFDDSMVLLQHLPTLLIFGVLAISLGNVWLNIFMGNQSFLNALPVTVIFYYSQTNLK</sequence>
<evidence type="ECO:0000313" key="7">
    <source>
        <dbReference type="Proteomes" id="UP001163632"/>
    </source>
</evidence>
<evidence type="ECO:0000313" key="2">
    <source>
        <dbReference type="EMBL" id="STY93258.1"/>
    </source>
</evidence>